<reference evidence="2" key="1">
    <citation type="journal article" date="2012" name="Nat. Genet.">
        <title>Lifestyle transitions in plant pathogenic Colletotrichum fungi deciphered by genome and transcriptome analyses.</title>
        <authorList>
            <person name="O'Connell R.J."/>
            <person name="Thon M.R."/>
            <person name="Hacquard S."/>
            <person name="Amyotte S.G."/>
            <person name="Kleemann J."/>
            <person name="Torres M.F."/>
            <person name="Damm U."/>
            <person name="Buiate E.A."/>
            <person name="Epstein L."/>
            <person name="Alkan N."/>
            <person name="Altmueller J."/>
            <person name="Alvarado-Balderrama L."/>
            <person name="Bauser C.A."/>
            <person name="Becker C."/>
            <person name="Birren B.W."/>
            <person name="Chen Z."/>
            <person name="Choi J."/>
            <person name="Crouch J.A."/>
            <person name="Duvick J.P."/>
            <person name="Farman M.A."/>
            <person name="Gan P."/>
            <person name="Heiman D."/>
            <person name="Henrissat B."/>
            <person name="Howard R.J."/>
            <person name="Kabbage M."/>
            <person name="Koch C."/>
            <person name="Kracher B."/>
            <person name="Kubo Y."/>
            <person name="Law A.D."/>
            <person name="Lebrun M.-H."/>
            <person name="Lee Y.-H."/>
            <person name="Miyara I."/>
            <person name="Moore N."/>
            <person name="Neumann U."/>
            <person name="Nordstroem K."/>
            <person name="Panaccione D.G."/>
            <person name="Panstruga R."/>
            <person name="Place M."/>
            <person name="Proctor R.H."/>
            <person name="Prusky D."/>
            <person name="Rech G."/>
            <person name="Reinhardt R."/>
            <person name="Rollins J.A."/>
            <person name="Rounsley S."/>
            <person name="Schardl C.L."/>
            <person name="Schwartz D.C."/>
            <person name="Shenoy N."/>
            <person name="Shirasu K."/>
            <person name="Sikhakolli U.R."/>
            <person name="Stueber K."/>
            <person name="Sukno S.A."/>
            <person name="Sweigard J.A."/>
            <person name="Takano Y."/>
            <person name="Takahara H."/>
            <person name="Trail F."/>
            <person name="van der Does H.C."/>
            <person name="Voll L.M."/>
            <person name="Will I."/>
            <person name="Young S."/>
            <person name="Zeng Q."/>
            <person name="Zhang J."/>
            <person name="Zhou S."/>
            <person name="Dickman M.B."/>
            <person name="Schulze-Lefert P."/>
            <person name="Ver Loren van Themaat E."/>
            <person name="Ma L.-J."/>
            <person name="Vaillancourt L.J."/>
        </authorList>
    </citation>
    <scope>NUCLEOTIDE SEQUENCE [LARGE SCALE GENOMIC DNA]</scope>
    <source>
        <strain evidence="2">M1.001 / M2 / FGSC 10212</strain>
    </source>
</reference>
<gene>
    <name evidence="1" type="ORF">GLRG_11283</name>
</gene>
<dbReference type="EMBL" id="GG697410">
    <property type="protein sequence ID" value="EFQ36139.1"/>
    <property type="molecule type" value="Genomic_DNA"/>
</dbReference>
<accession>E3QZ51</accession>
<protein>
    <submittedName>
        <fullName evidence="1">Uncharacterized protein</fullName>
    </submittedName>
</protein>
<evidence type="ECO:0000313" key="1">
    <source>
        <dbReference type="EMBL" id="EFQ36139.1"/>
    </source>
</evidence>
<name>E3QZ51_COLGM</name>
<dbReference type="RefSeq" id="XP_008100159.1">
    <property type="nucleotide sequence ID" value="XM_008101968.1"/>
</dbReference>
<organism evidence="2">
    <name type="scientific">Colletotrichum graminicola (strain M1.001 / M2 / FGSC 10212)</name>
    <name type="common">Maize anthracnose fungus</name>
    <name type="synonym">Glomerella graminicola</name>
    <dbReference type="NCBI Taxonomy" id="645133"/>
    <lineage>
        <taxon>Eukaryota</taxon>
        <taxon>Fungi</taxon>
        <taxon>Dikarya</taxon>
        <taxon>Ascomycota</taxon>
        <taxon>Pezizomycotina</taxon>
        <taxon>Sordariomycetes</taxon>
        <taxon>Hypocreomycetidae</taxon>
        <taxon>Glomerellales</taxon>
        <taxon>Glomerellaceae</taxon>
        <taxon>Colletotrichum</taxon>
        <taxon>Colletotrichum graminicola species complex</taxon>
    </lineage>
</organism>
<proteinExistence type="predicted"/>
<dbReference type="VEuPathDB" id="FungiDB:GLRG_11283"/>
<dbReference type="Proteomes" id="UP000008782">
    <property type="component" value="Unassembled WGS sequence"/>
</dbReference>
<sequence length="61" mass="6766">MAGGTVGGWSWSSRMYKPTYPGTPSTRYTSSYLDKIRRCLTEDTSSICSRHHCPRGPVGPQ</sequence>
<dbReference type="HOGENOM" id="CLU_2922502_0_0_1"/>
<dbReference type="AlphaFoldDB" id="E3QZ51"/>
<evidence type="ECO:0000313" key="2">
    <source>
        <dbReference type="Proteomes" id="UP000008782"/>
    </source>
</evidence>
<dbReference type="GeneID" id="24416648"/>
<keyword evidence="2" id="KW-1185">Reference proteome</keyword>